<proteinExistence type="predicted"/>
<sequence>VMTSSSPQEQTLNDIRKFLDTLEAPAFNSVQARKRFVKRATKFFVRNDQMFKRLSGRPPVLVVFDSTKRAAILERAHE</sequence>
<accession>A0ACB8AUP8</accession>
<comment type="caution">
    <text evidence="1">The sequence shown here is derived from an EMBL/GenBank/DDBJ whole genome shotgun (WGS) entry which is preliminary data.</text>
</comment>
<keyword evidence="2" id="KW-1185">Reference proteome</keyword>
<feature type="non-terminal residue" evidence="1">
    <location>
        <position position="1"/>
    </location>
</feature>
<gene>
    <name evidence="1" type="ORF">BV22DRAFT_994742</name>
</gene>
<dbReference type="Proteomes" id="UP000790709">
    <property type="component" value="Unassembled WGS sequence"/>
</dbReference>
<dbReference type="EMBL" id="MU267183">
    <property type="protein sequence ID" value="KAH7917220.1"/>
    <property type="molecule type" value="Genomic_DNA"/>
</dbReference>
<feature type="non-terminal residue" evidence="1">
    <location>
        <position position="78"/>
    </location>
</feature>
<organism evidence="1 2">
    <name type="scientific">Leucogyrophana mollusca</name>
    <dbReference type="NCBI Taxonomy" id="85980"/>
    <lineage>
        <taxon>Eukaryota</taxon>
        <taxon>Fungi</taxon>
        <taxon>Dikarya</taxon>
        <taxon>Basidiomycota</taxon>
        <taxon>Agaricomycotina</taxon>
        <taxon>Agaricomycetes</taxon>
        <taxon>Agaricomycetidae</taxon>
        <taxon>Boletales</taxon>
        <taxon>Boletales incertae sedis</taxon>
        <taxon>Leucogyrophana</taxon>
    </lineage>
</organism>
<reference evidence="1" key="1">
    <citation type="journal article" date="2021" name="New Phytol.">
        <title>Evolutionary innovations through gain and loss of genes in the ectomycorrhizal Boletales.</title>
        <authorList>
            <person name="Wu G."/>
            <person name="Miyauchi S."/>
            <person name="Morin E."/>
            <person name="Kuo A."/>
            <person name="Drula E."/>
            <person name="Varga T."/>
            <person name="Kohler A."/>
            <person name="Feng B."/>
            <person name="Cao Y."/>
            <person name="Lipzen A."/>
            <person name="Daum C."/>
            <person name="Hundley H."/>
            <person name="Pangilinan J."/>
            <person name="Johnson J."/>
            <person name="Barry K."/>
            <person name="LaButti K."/>
            <person name="Ng V."/>
            <person name="Ahrendt S."/>
            <person name="Min B."/>
            <person name="Choi I.G."/>
            <person name="Park H."/>
            <person name="Plett J.M."/>
            <person name="Magnuson J."/>
            <person name="Spatafora J.W."/>
            <person name="Nagy L.G."/>
            <person name="Henrissat B."/>
            <person name="Grigoriev I.V."/>
            <person name="Yang Z.L."/>
            <person name="Xu J."/>
            <person name="Martin F.M."/>
        </authorList>
    </citation>
    <scope>NUCLEOTIDE SEQUENCE</scope>
    <source>
        <strain evidence="1">KUC20120723A-06</strain>
    </source>
</reference>
<evidence type="ECO:0000313" key="2">
    <source>
        <dbReference type="Proteomes" id="UP000790709"/>
    </source>
</evidence>
<evidence type="ECO:0000313" key="1">
    <source>
        <dbReference type="EMBL" id="KAH7917220.1"/>
    </source>
</evidence>
<name>A0ACB8AUP8_9AGAM</name>
<protein>
    <submittedName>
        <fullName evidence="1">Uncharacterized protein</fullName>
    </submittedName>
</protein>